<evidence type="ECO:0000256" key="5">
    <source>
        <dbReference type="ARBA" id="ARBA00022759"/>
    </source>
</evidence>
<evidence type="ECO:0000256" key="2">
    <source>
        <dbReference type="ARBA" id="ARBA00009959"/>
    </source>
</evidence>
<gene>
    <name evidence="9 11" type="primary">cas2</name>
    <name evidence="11" type="ORF">ENS31_00020</name>
</gene>
<dbReference type="Gene3D" id="3.30.70.240">
    <property type="match status" value="1"/>
</dbReference>
<evidence type="ECO:0000256" key="7">
    <source>
        <dbReference type="ARBA" id="ARBA00022842"/>
    </source>
</evidence>
<reference evidence="11" key="1">
    <citation type="journal article" date="2020" name="mSystems">
        <title>Genome- and Community-Level Interaction Insights into Carbon Utilization and Element Cycling Functions of Hydrothermarchaeota in Hydrothermal Sediment.</title>
        <authorList>
            <person name="Zhou Z."/>
            <person name="Liu Y."/>
            <person name="Xu W."/>
            <person name="Pan J."/>
            <person name="Luo Z.H."/>
            <person name="Li M."/>
        </authorList>
    </citation>
    <scope>NUCLEOTIDE SEQUENCE [LARGE SCALE GENOMIC DNA]</scope>
    <source>
        <strain evidence="11">SpSt-479</strain>
    </source>
</reference>
<keyword evidence="3 9" id="KW-0540">Nuclease</keyword>
<dbReference type="SUPFAM" id="SSF143430">
    <property type="entry name" value="TTP0101/SSO1404-like"/>
    <property type="match status" value="1"/>
</dbReference>
<evidence type="ECO:0000256" key="3">
    <source>
        <dbReference type="ARBA" id="ARBA00022722"/>
    </source>
</evidence>
<dbReference type="GO" id="GO:0046872">
    <property type="term" value="F:metal ion binding"/>
    <property type="evidence" value="ECO:0007669"/>
    <property type="project" value="UniProtKB-UniRule"/>
</dbReference>
<evidence type="ECO:0000313" key="11">
    <source>
        <dbReference type="EMBL" id="HFI89894.1"/>
    </source>
</evidence>
<organism evidence="11">
    <name type="scientific">Ignavibacterium album</name>
    <dbReference type="NCBI Taxonomy" id="591197"/>
    <lineage>
        <taxon>Bacteria</taxon>
        <taxon>Pseudomonadati</taxon>
        <taxon>Ignavibacteriota</taxon>
        <taxon>Ignavibacteria</taxon>
        <taxon>Ignavibacteriales</taxon>
        <taxon>Ignavibacteriaceae</taxon>
        <taxon>Ignavibacterium</taxon>
    </lineage>
</organism>
<keyword evidence="8 9" id="KW-0051">Antiviral defense</keyword>
<keyword evidence="4 9" id="KW-0479">Metal-binding</keyword>
<dbReference type="EMBL" id="DSUJ01000002">
    <property type="protein sequence ID" value="HFI89894.1"/>
    <property type="molecule type" value="Genomic_DNA"/>
</dbReference>
<accession>A0A7V2ZH52</accession>
<dbReference type="GO" id="GO:0051607">
    <property type="term" value="P:defense response to virus"/>
    <property type="evidence" value="ECO:0007669"/>
    <property type="project" value="UniProtKB-UniRule"/>
</dbReference>
<comment type="function">
    <text evidence="9">CRISPR (clustered regularly interspaced short palindromic repeat), is an adaptive immune system that provides protection against mobile genetic elements (viruses, transposable elements and conjugative plasmids). CRISPR clusters contain sequences complementary to antecedent mobile elements and target invading nucleic acids. CRISPR clusters are transcribed and processed into CRISPR RNA (crRNA). Functions as a ssRNA-specific endoribonuclease. Involved in the integration of spacer DNA into the CRISPR cassette.</text>
</comment>
<evidence type="ECO:0000256" key="9">
    <source>
        <dbReference type="HAMAP-Rule" id="MF_01471"/>
    </source>
</evidence>
<dbReference type="AlphaFoldDB" id="A0A7V2ZH52"/>
<keyword evidence="6 9" id="KW-0378">Hydrolase</keyword>
<dbReference type="PANTHER" id="PTHR34405">
    <property type="entry name" value="CRISPR-ASSOCIATED ENDORIBONUCLEASE CAS2"/>
    <property type="match status" value="1"/>
</dbReference>
<comment type="caution">
    <text evidence="11">The sequence shown here is derived from an EMBL/GenBank/DDBJ whole genome shotgun (WGS) entry which is preliminary data.</text>
</comment>
<dbReference type="Pfam" id="PF09827">
    <property type="entry name" value="CRISPR_Cas2"/>
    <property type="match status" value="1"/>
</dbReference>
<evidence type="ECO:0000256" key="8">
    <source>
        <dbReference type="ARBA" id="ARBA00023118"/>
    </source>
</evidence>
<dbReference type="PANTHER" id="PTHR34405:SF3">
    <property type="entry name" value="CRISPR-ASSOCIATED ENDORIBONUCLEASE CAS2 3"/>
    <property type="match status" value="1"/>
</dbReference>
<evidence type="ECO:0000256" key="1">
    <source>
        <dbReference type="ARBA" id="ARBA00001946"/>
    </source>
</evidence>
<dbReference type="PIRSF" id="PIRSF032582">
    <property type="entry name" value="Cas2"/>
    <property type="match status" value="1"/>
</dbReference>
<dbReference type="HAMAP" id="MF_01471">
    <property type="entry name" value="Cas2"/>
    <property type="match status" value="1"/>
</dbReference>
<dbReference type="GO" id="GO:0004521">
    <property type="term" value="F:RNA endonuclease activity"/>
    <property type="evidence" value="ECO:0007669"/>
    <property type="project" value="UniProtKB-UniRule"/>
</dbReference>
<evidence type="ECO:0000256" key="6">
    <source>
        <dbReference type="ARBA" id="ARBA00022801"/>
    </source>
</evidence>
<name>A0A7V2ZH52_9BACT</name>
<comment type="subunit">
    <text evidence="9">Homodimer, forms a heterotetramer with a Cas1 homodimer.</text>
</comment>
<dbReference type="RefSeq" id="WP_304145647.1">
    <property type="nucleotide sequence ID" value="NZ_JAOAIE010000057.1"/>
</dbReference>
<evidence type="ECO:0000256" key="4">
    <source>
        <dbReference type="ARBA" id="ARBA00022723"/>
    </source>
</evidence>
<dbReference type="GO" id="GO:0016787">
    <property type="term" value="F:hydrolase activity"/>
    <property type="evidence" value="ECO:0007669"/>
    <property type="project" value="UniProtKB-KW"/>
</dbReference>
<dbReference type="GO" id="GO:0043571">
    <property type="term" value="P:maintenance of CRISPR repeat elements"/>
    <property type="evidence" value="ECO:0007669"/>
    <property type="project" value="UniProtKB-UniRule"/>
</dbReference>
<dbReference type="InterPro" id="IPR021127">
    <property type="entry name" value="CRISPR_associated_Cas2"/>
</dbReference>
<comment type="similarity">
    <text evidence="2 9 10">Belongs to the CRISPR-associated endoribonuclease Cas2 protein family.</text>
</comment>
<protein>
    <recommendedName>
        <fullName evidence="9">CRISPR-associated endoribonuclease Cas2</fullName>
        <ecNumber evidence="9">3.1.-.-</ecNumber>
    </recommendedName>
</protein>
<dbReference type="CDD" id="cd09725">
    <property type="entry name" value="Cas2_I_II_III"/>
    <property type="match status" value="1"/>
</dbReference>
<comment type="cofactor">
    <cofactor evidence="1 9">
        <name>Mg(2+)</name>
        <dbReference type="ChEBI" id="CHEBI:18420"/>
    </cofactor>
</comment>
<sequence length="96" mass="11150">MLVVVSYDVSTKTKSGQKRLKKVAETCLNFGIRAQYSVFECIVDPGQWEILKHELLSIYNPEEDNLRFYFLGSNWQNRVENYGVSKNLKADDPFII</sequence>
<feature type="binding site" evidence="9">
    <location>
        <position position="8"/>
    </location>
    <ligand>
        <name>Mg(2+)</name>
        <dbReference type="ChEBI" id="CHEBI:18420"/>
        <note>catalytic</note>
    </ligand>
</feature>
<keyword evidence="5 9" id="KW-0255">Endonuclease</keyword>
<dbReference type="InterPro" id="IPR019199">
    <property type="entry name" value="Virulence_VapD/CRISPR_Cas2"/>
</dbReference>
<dbReference type="EC" id="3.1.-.-" evidence="9"/>
<keyword evidence="7 9" id="KW-0460">Magnesium</keyword>
<dbReference type="NCBIfam" id="TIGR01573">
    <property type="entry name" value="cas2"/>
    <property type="match status" value="1"/>
</dbReference>
<proteinExistence type="inferred from homology"/>
<evidence type="ECO:0000256" key="10">
    <source>
        <dbReference type="PIRNR" id="PIRNR032582"/>
    </source>
</evidence>